<dbReference type="GO" id="GO:0005811">
    <property type="term" value="C:lipid droplet"/>
    <property type="evidence" value="ECO:0007669"/>
    <property type="project" value="TreeGrafter"/>
</dbReference>
<dbReference type="Gene3D" id="3.40.50.720">
    <property type="entry name" value="NAD(P)-binding Rossmann-like Domain"/>
    <property type="match status" value="1"/>
</dbReference>
<dbReference type="PANTHER" id="PTHR44169:SF6">
    <property type="entry name" value="NADPH-DEPENDENT 1-ACYLDIHYDROXYACETONE PHOSPHATE REDUCTASE"/>
    <property type="match status" value="1"/>
</dbReference>
<evidence type="ECO:0000313" key="6">
    <source>
        <dbReference type="Proteomes" id="UP000298493"/>
    </source>
</evidence>
<evidence type="ECO:0000256" key="2">
    <source>
        <dbReference type="ARBA" id="ARBA00022857"/>
    </source>
</evidence>
<dbReference type="InterPro" id="IPR020904">
    <property type="entry name" value="Sc_DH/Rdtase_CS"/>
</dbReference>
<sequence length="277" mass="29811">MSTAKRTVLITGCSDTGLGAALARAFHNAGLKVYATARNPSKMRGLEAMGIETLTLDVLDDASIARAASQITELDILVNNAGAAYIMPVFDTPVAKSKELFELNVWSYLAVTRAFLPLIIKSKGMIVNHSSLASVLATPWNSHYSASKAAIASFSESQRLELSPFGVRVVDLKTGAVRSNINNLPKPRLPDDSIFVSAREAVDKSMTFEEVDKQATDSDNWAKAAVADLLKSKPPGIIWRGPKAWLVWLGTILPHGSLDGKIKSMLGFDAITKELNG</sequence>
<keyword evidence="2" id="KW-0521">NADP</keyword>
<dbReference type="PRINTS" id="PR00080">
    <property type="entry name" value="SDRFAMILY"/>
</dbReference>
<keyword evidence="3" id="KW-0560">Oxidoreductase</keyword>
<dbReference type="GO" id="GO:0005783">
    <property type="term" value="C:endoplasmic reticulum"/>
    <property type="evidence" value="ECO:0007669"/>
    <property type="project" value="TreeGrafter"/>
</dbReference>
<evidence type="ECO:0000313" key="5">
    <source>
        <dbReference type="EMBL" id="TID27553.1"/>
    </source>
</evidence>
<keyword evidence="6" id="KW-1185">Reference proteome</keyword>
<dbReference type="GO" id="GO:0000140">
    <property type="term" value="F:acylglycerone-phosphate reductase (NADP+) activity"/>
    <property type="evidence" value="ECO:0007669"/>
    <property type="project" value="TreeGrafter"/>
</dbReference>
<dbReference type="Proteomes" id="UP000298493">
    <property type="component" value="Unassembled WGS sequence"/>
</dbReference>
<reference evidence="5 6" key="1">
    <citation type="submission" date="2019-04" db="EMBL/GenBank/DDBJ databases">
        <title>High contiguity whole genome sequence and gene annotation resource for two Venturia nashicola isolates.</title>
        <authorList>
            <person name="Prokchorchik M."/>
            <person name="Won K."/>
            <person name="Lee Y."/>
            <person name="Choi E.D."/>
            <person name="Segonzac C."/>
            <person name="Sohn K.H."/>
        </authorList>
    </citation>
    <scope>NUCLEOTIDE SEQUENCE [LARGE SCALE GENOMIC DNA]</scope>
    <source>
        <strain evidence="5 6">PRI2</strain>
    </source>
</reference>
<dbReference type="PROSITE" id="PS00061">
    <property type="entry name" value="ADH_SHORT"/>
    <property type="match status" value="1"/>
</dbReference>
<dbReference type="EMBL" id="SNSC02000001">
    <property type="protein sequence ID" value="TID27553.1"/>
    <property type="molecule type" value="Genomic_DNA"/>
</dbReference>
<dbReference type="InterPro" id="IPR036291">
    <property type="entry name" value="NAD(P)-bd_dom_sf"/>
</dbReference>
<dbReference type="SUPFAM" id="SSF51735">
    <property type="entry name" value="NAD(P)-binding Rossmann-fold domains"/>
    <property type="match status" value="1"/>
</dbReference>
<dbReference type="GO" id="GO:0006654">
    <property type="term" value="P:phosphatidic acid biosynthetic process"/>
    <property type="evidence" value="ECO:0007669"/>
    <property type="project" value="TreeGrafter"/>
</dbReference>
<dbReference type="PANTHER" id="PTHR44169">
    <property type="entry name" value="NADPH-DEPENDENT 1-ACYLDIHYDROXYACETONE PHOSPHATE REDUCTASE"/>
    <property type="match status" value="1"/>
</dbReference>
<accession>A0A4Z1PF15</accession>
<evidence type="ECO:0000256" key="1">
    <source>
        <dbReference type="ARBA" id="ARBA00006484"/>
    </source>
</evidence>
<evidence type="ECO:0000256" key="4">
    <source>
        <dbReference type="RuleBase" id="RU000363"/>
    </source>
</evidence>
<comment type="caution">
    <text evidence="5">The sequence shown here is derived from an EMBL/GenBank/DDBJ whole genome shotgun (WGS) entry which is preliminary data.</text>
</comment>
<dbReference type="InterPro" id="IPR002347">
    <property type="entry name" value="SDR_fam"/>
</dbReference>
<comment type="similarity">
    <text evidence="1 4">Belongs to the short-chain dehydrogenases/reductases (SDR) family.</text>
</comment>
<dbReference type="GO" id="GO:0019433">
    <property type="term" value="P:triglyceride catabolic process"/>
    <property type="evidence" value="ECO:0007669"/>
    <property type="project" value="TreeGrafter"/>
</dbReference>
<dbReference type="Pfam" id="PF00106">
    <property type="entry name" value="adh_short"/>
    <property type="match status" value="1"/>
</dbReference>
<proteinExistence type="inferred from homology"/>
<dbReference type="AlphaFoldDB" id="A0A4Z1PF15"/>
<evidence type="ECO:0000256" key="3">
    <source>
        <dbReference type="ARBA" id="ARBA00023002"/>
    </source>
</evidence>
<protein>
    <submittedName>
        <fullName evidence="5">NAD(P)-binding protein</fullName>
    </submittedName>
</protein>
<organism evidence="5 6">
    <name type="scientific">Venturia nashicola</name>
    <dbReference type="NCBI Taxonomy" id="86259"/>
    <lineage>
        <taxon>Eukaryota</taxon>
        <taxon>Fungi</taxon>
        <taxon>Dikarya</taxon>
        <taxon>Ascomycota</taxon>
        <taxon>Pezizomycotina</taxon>
        <taxon>Dothideomycetes</taxon>
        <taxon>Pleosporomycetidae</taxon>
        <taxon>Venturiales</taxon>
        <taxon>Venturiaceae</taxon>
        <taxon>Venturia</taxon>
    </lineage>
</organism>
<dbReference type="STRING" id="86259.A0A4Z1PF15"/>
<dbReference type="GO" id="GO:0004806">
    <property type="term" value="F:triacylglycerol lipase activity"/>
    <property type="evidence" value="ECO:0007669"/>
    <property type="project" value="TreeGrafter"/>
</dbReference>
<dbReference type="CDD" id="cd05374">
    <property type="entry name" value="17beta-HSD-like_SDR_c"/>
    <property type="match status" value="1"/>
</dbReference>
<dbReference type="PRINTS" id="PR00081">
    <property type="entry name" value="GDHRDH"/>
</dbReference>
<gene>
    <name evidence="5" type="ORF">E6O75_ATG00320</name>
</gene>
<name>A0A4Z1PF15_9PEZI</name>